<comment type="caution">
    <text evidence="1">The sequence shown here is derived from an EMBL/GenBank/DDBJ whole genome shotgun (WGS) entry which is preliminary data.</text>
</comment>
<evidence type="ECO:0000313" key="1">
    <source>
        <dbReference type="EMBL" id="KAL3268640.1"/>
    </source>
</evidence>
<keyword evidence="2" id="KW-1185">Reference proteome</keyword>
<dbReference type="AlphaFoldDB" id="A0ABD2MQZ4"/>
<gene>
    <name evidence="1" type="ORF">HHI36_007744</name>
</gene>
<proteinExistence type="predicted"/>
<evidence type="ECO:0000313" key="2">
    <source>
        <dbReference type="Proteomes" id="UP001516400"/>
    </source>
</evidence>
<feature type="non-terminal residue" evidence="1">
    <location>
        <position position="190"/>
    </location>
</feature>
<dbReference type="EMBL" id="JABFTP020000021">
    <property type="protein sequence ID" value="KAL3268640.1"/>
    <property type="molecule type" value="Genomic_DNA"/>
</dbReference>
<accession>A0ABD2MQZ4</accession>
<reference evidence="1 2" key="1">
    <citation type="journal article" date="2021" name="BMC Biol.">
        <title>Horizontally acquired antibacterial genes associated with adaptive radiation of ladybird beetles.</title>
        <authorList>
            <person name="Li H.S."/>
            <person name="Tang X.F."/>
            <person name="Huang Y.H."/>
            <person name="Xu Z.Y."/>
            <person name="Chen M.L."/>
            <person name="Du X.Y."/>
            <person name="Qiu B.Y."/>
            <person name="Chen P.T."/>
            <person name="Zhang W."/>
            <person name="Slipinski A."/>
            <person name="Escalona H.E."/>
            <person name="Waterhouse R.M."/>
            <person name="Zwick A."/>
            <person name="Pang H."/>
        </authorList>
    </citation>
    <scope>NUCLEOTIDE SEQUENCE [LARGE SCALE GENOMIC DNA]</scope>
    <source>
        <strain evidence="1">SYSU2018</strain>
    </source>
</reference>
<sequence>MESESQCSIGVYVNEESHKSVYGVCSKTSNYSEEIQVLLHSWVNSKIFVINKEDDGNNSDIEICDLSGTIKKVDSAFEVLGVLPASKIWKVSEKKRHLAIKAKIEKVGSIVKGNLELSFKKQICTETGESSINSRTKFDDLIENLKSECHVSSKEDKIKIISAFPNSWNRRKISTEFNESKRLVKSTRHL</sequence>
<name>A0ABD2MQZ4_9CUCU</name>
<organism evidence="1 2">
    <name type="scientific">Cryptolaemus montrouzieri</name>
    <dbReference type="NCBI Taxonomy" id="559131"/>
    <lineage>
        <taxon>Eukaryota</taxon>
        <taxon>Metazoa</taxon>
        <taxon>Ecdysozoa</taxon>
        <taxon>Arthropoda</taxon>
        <taxon>Hexapoda</taxon>
        <taxon>Insecta</taxon>
        <taxon>Pterygota</taxon>
        <taxon>Neoptera</taxon>
        <taxon>Endopterygota</taxon>
        <taxon>Coleoptera</taxon>
        <taxon>Polyphaga</taxon>
        <taxon>Cucujiformia</taxon>
        <taxon>Coccinelloidea</taxon>
        <taxon>Coccinellidae</taxon>
        <taxon>Scymninae</taxon>
        <taxon>Scymnini</taxon>
        <taxon>Cryptolaemus</taxon>
    </lineage>
</organism>
<dbReference type="Proteomes" id="UP001516400">
    <property type="component" value="Unassembled WGS sequence"/>
</dbReference>
<protein>
    <submittedName>
        <fullName evidence="1">Uncharacterized protein</fullName>
    </submittedName>
</protein>